<keyword evidence="6" id="KW-1185">Reference proteome</keyword>
<evidence type="ECO:0000259" key="3">
    <source>
        <dbReference type="Pfam" id="PF08501"/>
    </source>
</evidence>
<name>A0A2K0WGR7_GIBNY</name>
<dbReference type="STRING" id="42673.A0A2K0WGR7"/>
<dbReference type="InterPro" id="IPR041121">
    <property type="entry name" value="SDH_C"/>
</dbReference>
<dbReference type="Gene3D" id="3.40.50.720">
    <property type="entry name" value="NAD(P)-binding Rossmann-like Domain"/>
    <property type="match status" value="1"/>
</dbReference>
<dbReference type="Pfam" id="PF08501">
    <property type="entry name" value="Shikimate_dh_N"/>
    <property type="match status" value="1"/>
</dbReference>
<dbReference type="GO" id="GO:0004764">
    <property type="term" value="F:shikimate 3-dehydrogenase (NADP+) activity"/>
    <property type="evidence" value="ECO:0007669"/>
    <property type="project" value="InterPro"/>
</dbReference>
<evidence type="ECO:0008006" key="7">
    <source>
        <dbReference type="Google" id="ProtNLM"/>
    </source>
</evidence>
<dbReference type="GO" id="GO:0019632">
    <property type="term" value="P:shikimate metabolic process"/>
    <property type="evidence" value="ECO:0007669"/>
    <property type="project" value="TreeGrafter"/>
</dbReference>
<dbReference type="GO" id="GO:0005737">
    <property type="term" value="C:cytoplasm"/>
    <property type="evidence" value="ECO:0007669"/>
    <property type="project" value="InterPro"/>
</dbReference>
<sequence length="321" mass="34779">MVADHLTPSHQRLTNRDGSTTNEMAHSSNFVPQGAQGDGRKQFYIFGHNIAHSLSPTLHNAGFKALNLPHHYQIHESENVDESVESIIQRPDFGGASVTFPHKLQIGKLLGSVSPRGENIGAINTVVVTEANGKRVLHGDNTDWIGIKRCVEKSGTRDFTSSSALVLGAGGAARAACYAVQTLGFEELIVVNRTLSKAEELASRFPDLKTRAFATLEEAATAKDAQIRLIVACVPADDLGAEKIPSGLFSGTGDGVLVEMAYRPQVTGMMTVAERNPGWRVYRGVDVLEEQAYAQFELWTGRQAPVEAMRGAMQAKLKEKI</sequence>
<feature type="domain" description="Shikimate dehydrogenase substrate binding N-terminal" evidence="3">
    <location>
        <begin position="45"/>
        <end position="126"/>
    </location>
</feature>
<evidence type="ECO:0000259" key="4">
    <source>
        <dbReference type="Pfam" id="PF18317"/>
    </source>
</evidence>
<dbReference type="InterPro" id="IPR013708">
    <property type="entry name" value="Shikimate_DH-bd_N"/>
</dbReference>
<organism evidence="5 6">
    <name type="scientific">Gibberella nygamai</name>
    <name type="common">Bean root rot disease fungus</name>
    <name type="synonym">Fusarium nygamai</name>
    <dbReference type="NCBI Taxonomy" id="42673"/>
    <lineage>
        <taxon>Eukaryota</taxon>
        <taxon>Fungi</taxon>
        <taxon>Dikarya</taxon>
        <taxon>Ascomycota</taxon>
        <taxon>Pezizomycotina</taxon>
        <taxon>Sordariomycetes</taxon>
        <taxon>Hypocreomycetidae</taxon>
        <taxon>Hypocreales</taxon>
        <taxon>Nectriaceae</taxon>
        <taxon>Fusarium</taxon>
        <taxon>Fusarium fujikuroi species complex</taxon>
    </lineage>
</organism>
<reference evidence="5 6" key="1">
    <citation type="submission" date="2017-06" db="EMBL/GenBank/DDBJ databases">
        <title>Genome of Fusarium nygamai isolate CS10214.</title>
        <authorList>
            <person name="Gardiner D.M."/>
            <person name="Obanor F."/>
            <person name="Kazan K."/>
        </authorList>
    </citation>
    <scope>NUCLEOTIDE SEQUENCE [LARGE SCALE GENOMIC DNA]</scope>
    <source>
        <strain evidence="5 6">CS10214</strain>
    </source>
</reference>
<dbReference type="GO" id="GO:0009423">
    <property type="term" value="P:chorismate biosynthetic process"/>
    <property type="evidence" value="ECO:0007669"/>
    <property type="project" value="UniProtKB-UniPathway"/>
</dbReference>
<accession>A0A2K0WGR7</accession>
<dbReference type="Gene3D" id="3.40.50.10860">
    <property type="entry name" value="Leucine Dehydrogenase, chain A, domain 1"/>
    <property type="match status" value="1"/>
</dbReference>
<dbReference type="InterPro" id="IPR036291">
    <property type="entry name" value="NAD(P)-bd_dom_sf"/>
</dbReference>
<evidence type="ECO:0000313" key="5">
    <source>
        <dbReference type="EMBL" id="PNP81441.1"/>
    </source>
</evidence>
<dbReference type="InterPro" id="IPR022893">
    <property type="entry name" value="Shikimate_DH_fam"/>
</dbReference>
<feature type="compositionally biased region" description="Polar residues" evidence="1">
    <location>
        <begin position="8"/>
        <end position="31"/>
    </location>
</feature>
<proteinExistence type="predicted"/>
<dbReference type="Pfam" id="PF18317">
    <property type="entry name" value="SDH_C"/>
    <property type="match status" value="1"/>
</dbReference>
<dbReference type="SUPFAM" id="SSF53223">
    <property type="entry name" value="Aminoacid dehydrogenase-like, N-terminal domain"/>
    <property type="match status" value="1"/>
</dbReference>
<dbReference type="UniPathway" id="UPA00053">
    <property type="reaction ID" value="UER00087"/>
</dbReference>
<dbReference type="OrthoDB" id="204377at2759"/>
<dbReference type="InterPro" id="IPR010110">
    <property type="entry name" value="Shikimate_DH_AroM-type"/>
</dbReference>
<dbReference type="AlphaFoldDB" id="A0A2K0WGR7"/>
<dbReference type="EMBL" id="MTQA01000069">
    <property type="protein sequence ID" value="PNP81441.1"/>
    <property type="molecule type" value="Genomic_DNA"/>
</dbReference>
<dbReference type="InterPro" id="IPR046346">
    <property type="entry name" value="Aminoacid_DH-like_N_sf"/>
</dbReference>
<dbReference type="Proteomes" id="UP000236664">
    <property type="component" value="Unassembled WGS sequence"/>
</dbReference>
<dbReference type="CDD" id="cd01065">
    <property type="entry name" value="NAD_bind_Shikimate_DH"/>
    <property type="match status" value="1"/>
</dbReference>
<gene>
    <name evidence="5" type="ORF">FNYG_05247</name>
</gene>
<dbReference type="InterPro" id="IPR006151">
    <property type="entry name" value="Shikm_DH/Glu-tRNA_Rdtase"/>
</dbReference>
<comment type="caution">
    <text evidence="5">The sequence shown here is derived from an EMBL/GenBank/DDBJ whole genome shotgun (WGS) entry which is preliminary data.</text>
</comment>
<evidence type="ECO:0000259" key="2">
    <source>
        <dbReference type="Pfam" id="PF01488"/>
    </source>
</evidence>
<dbReference type="Pfam" id="PF01488">
    <property type="entry name" value="Shikimate_DH"/>
    <property type="match status" value="1"/>
</dbReference>
<feature type="domain" description="SDH C-terminal" evidence="4">
    <location>
        <begin position="284"/>
        <end position="314"/>
    </location>
</feature>
<protein>
    <recommendedName>
        <fullName evidence="7">Shikimate dehydrogenase substrate binding N-terminal domain-containing protein</fullName>
    </recommendedName>
</protein>
<dbReference type="NCBIfam" id="TIGR01809">
    <property type="entry name" value="Shik-DH-AROM"/>
    <property type="match status" value="1"/>
</dbReference>
<feature type="domain" description="Quinate/shikimate 5-dehydrogenase/glutamyl-tRNA reductase" evidence="2">
    <location>
        <begin position="156"/>
        <end position="225"/>
    </location>
</feature>
<evidence type="ECO:0000313" key="6">
    <source>
        <dbReference type="Proteomes" id="UP000236664"/>
    </source>
</evidence>
<dbReference type="PANTHER" id="PTHR21089">
    <property type="entry name" value="SHIKIMATE DEHYDROGENASE"/>
    <property type="match status" value="1"/>
</dbReference>
<evidence type="ECO:0000256" key="1">
    <source>
        <dbReference type="SAM" id="MobiDB-lite"/>
    </source>
</evidence>
<feature type="region of interest" description="Disordered" evidence="1">
    <location>
        <begin position="1"/>
        <end position="35"/>
    </location>
</feature>
<dbReference type="PANTHER" id="PTHR21089:SF1">
    <property type="entry name" value="BIFUNCTIONAL 3-DEHYDROQUINATE DEHYDRATASE_SHIKIMATE DEHYDROGENASE, CHLOROPLASTIC"/>
    <property type="match status" value="1"/>
</dbReference>
<dbReference type="SUPFAM" id="SSF51735">
    <property type="entry name" value="NAD(P)-binding Rossmann-fold domains"/>
    <property type="match status" value="1"/>
</dbReference>